<keyword evidence="7 15" id="KW-1133">Transmembrane helix</keyword>
<comment type="catalytic activity">
    <reaction evidence="13">
        <text>chloride(in) = chloride(out)</text>
        <dbReference type="Rhea" id="RHEA:29823"/>
        <dbReference type="ChEBI" id="CHEBI:17996"/>
    </reaction>
</comment>
<keyword evidence="5" id="KW-1003">Cell membrane</keyword>
<evidence type="ECO:0000256" key="9">
    <source>
        <dbReference type="ARBA" id="ARBA00023136"/>
    </source>
</evidence>
<dbReference type="GO" id="GO:0005254">
    <property type="term" value="F:chloride channel activity"/>
    <property type="evidence" value="ECO:0007669"/>
    <property type="project" value="UniProtKB-KW"/>
</dbReference>
<evidence type="ECO:0000256" key="4">
    <source>
        <dbReference type="ARBA" id="ARBA00022448"/>
    </source>
</evidence>
<evidence type="ECO:0000256" key="11">
    <source>
        <dbReference type="ARBA" id="ARBA00023214"/>
    </source>
</evidence>
<dbReference type="Ensembl" id="ENSPKIT00000025629.1">
    <property type="protein sequence ID" value="ENSPKIP00000001703.1"/>
    <property type="gene ID" value="ENSPKIG00000019895.1"/>
</dbReference>
<keyword evidence="8" id="KW-0406">Ion transport</keyword>
<evidence type="ECO:0000256" key="13">
    <source>
        <dbReference type="ARBA" id="ARBA00024167"/>
    </source>
</evidence>
<evidence type="ECO:0000313" key="16">
    <source>
        <dbReference type="Ensembl" id="ENSPKIP00000001703.1"/>
    </source>
</evidence>
<dbReference type="AlphaFoldDB" id="A0A3B3Q6B6"/>
<keyword evidence="6 15" id="KW-0812">Transmembrane</keyword>
<evidence type="ECO:0000256" key="12">
    <source>
        <dbReference type="ARBA" id="ARBA00023303"/>
    </source>
</evidence>
<protein>
    <recommendedName>
        <fullName evidence="3">Proton-activated chloride channel</fullName>
    </recommendedName>
    <alternativeName>
        <fullName evidence="14">Transmembrane protein 206</fullName>
    </alternativeName>
</protein>
<dbReference type="GO" id="GO:0005886">
    <property type="term" value="C:plasma membrane"/>
    <property type="evidence" value="ECO:0007669"/>
    <property type="project" value="UniProtKB-SubCell"/>
</dbReference>
<evidence type="ECO:0000256" key="8">
    <source>
        <dbReference type="ARBA" id="ARBA00023065"/>
    </source>
</evidence>
<evidence type="ECO:0000256" key="7">
    <source>
        <dbReference type="ARBA" id="ARBA00022989"/>
    </source>
</evidence>
<dbReference type="STRING" id="1676925.ENSPKIP00000001703"/>
<reference evidence="16" key="2">
    <citation type="submission" date="2025-09" db="UniProtKB">
        <authorList>
            <consortium name="Ensembl"/>
        </authorList>
    </citation>
    <scope>IDENTIFICATION</scope>
</reference>
<comment type="subcellular location">
    <subcellularLocation>
        <location evidence="1">Cell membrane</location>
        <topology evidence="1">Multi-pass membrane protein</topology>
    </subcellularLocation>
</comment>
<proteinExistence type="inferred from homology"/>
<evidence type="ECO:0000256" key="1">
    <source>
        <dbReference type="ARBA" id="ARBA00004651"/>
    </source>
</evidence>
<dbReference type="GeneTree" id="ENSGT00390000017528"/>
<dbReference type="GO" id="GO:0034707">
    <property type="term" value="C:chloride channel complex"/>
    <property type="evidence" value="ECO:0007669"/>
    <property type="project" value="UniProtKB-KW"/>
</dbReference>
<feature type="transmembrane region" description="Helical" evidence="15">
    <location>
        <begin position="63"/>
        <end position="84"/>
    </location>
</feature>
<keyword evidence="4" id="KW-0813">Transport</keyword>
<evidence type="ECO:0000256" key="3">
    <source>
        <dbReference type="ARBA" id="ARBA00013993"/>
    </source>
</evidence>
<dbReference type="Pfam" id="PF15122">
    <property type="entry name" value="TMEM206"/>
    <property type="match status" value="1"/>
</dbReference>
<keyword evidence="10" id="KW-0869">Chloride channel</keyword>
<evidence type="ECO:0000256" key="15">
    <source>
        <dbReference type="SAM" id="Phobius"/>
    </source>
</evidence>
<keyword evidence="11" id="KW-0868">Chloride</keyword>
<evidence type="ECO:0000313" key="17">
    <source>
        <dbReference type="Proteomes" id="UP000261540"/>
    </source>
</evidence>
<name>A0A3B3Q6B6_9TELE</name>
<keyword evidence="9 15" id="KW-0472">Membrane</keyword>
<evidence type="ECO:0000256" key="2">
    <source>
        <dbReference type="ARBA" id="ARBA00009151"/>
    </source>
</evidence>
<accession>A0A3B3Q6B6</accession>
<dbReference type="InterPro" id="IPR029366">
    <property type="entry name" value="TMEM206"/>
</dbReference>
<reference evidence="16" key="1">
    <citation type="submission" date="2025-08" db="UniProtKB">
        <authorList>
            <consortium name="Ensembl"/>
        </authorList>
    </citation>
    <scope>IDENTIFICATION</scope>
</reference>
<evidence type="ECO:0000256" key="5">
    <source>
        <dbReference type="ARBA" id="ARBA00022475"/>
    </source>
</evidence>
<keyword evidence="17" id="KW-1185">Reference proteome</keyword>
<dbReference type="PANTHER" id="PTHR16087:SF0">
    <property type="entry name" value="PROTON-ACTIVATED CHLORIDE CHANNEL"/>
    <property type="match status" value="1"/>
</dbReference>
<evidence type="ECO:0000256" key="10">
    <source>
        <dbReference type="ARBA" id="ARBA00023173"/>
    </source>
</evidence>
<evidence type="ECO:0000256" key="6">
    <source>
        <dbReference type="ARBA" id="ARBA00022692"/>
    </source>
</evidence>
<dbReference type="PANTHER" id="PTHR16087">
    <property type="entry name" value="TRANSMEMBRANE PROTEIN 206"/>
    <property type="match status" value="1"/>
</dbReference>
<keyword evidence="12" id="KW-0407">Ion channel</keyword>
<sequence length="359" mass="40811">MTRENCRTYQKFSDDAQQCPSVCQENGKDDQITDDANDSELPGVEDDTGSISIGFNKACLKNVFTVLLILIYVLLTAVALFLAYQTISDFREKLSHPVMSVTFKEVDEYDAVGIALYLGKATLLSCQHHLHDHIPALVSPGNPGEGGCVIESVSYMDPYSNQTREVTVVQGPTDIRNRELIFLQFSQNETEEDFSSITYMLFYKFADLTASSDKAEFMKECERSYSMWTFSGGFRTWVKMSLIRTSGRGKESVEFRQEVKAFRLGEPSFDFDVEAFPILCKLLSVFCKRNRFLCYFGFIYRFKQHDTCCAPLTSKTFCSFLSTRENAYKEISCSCILSLSCLLCHSLFKCNHLETPSRI</sequence>
<comment type="similarity">
    <text evidence="2">Belongs to the proton-activated chloride channel family.</text>
</comment>
<organism evidence="16 17">
    <name type="scientific">Paramormyrops kingsleyae</name>
    <dbReference type="NCBI Taxonomy" id="1676925"/>
    <lineage>
        <taxon>Eukaryota</taxon>
        <taxon>Metazoa</taxon>
        <taxon>Chordata</taxon>
        <taxon>Craniata</taxon>
        <taxon>Vertebrata</taxon>
        <taxon>Euteleostomi</taxon>
        <taxon>Actinopterygii</taxon>
        <taxon>Neopterygii</taxon>
        <taxon>Teleostei</taxon>
        <taxon>Osteoglossocephala</taxon>
        <taxon>Osteoglossomorpha</taxon>
        <taxon>Osteoglossiformes</taxon>
        <taxon>Mormyridae</taxon>
        <taxon>Paramormyrops</taxon>
    </lineage>
</organism>
<evidence type="ECO:0000256" key="14">
    <source>
        <dbReference type="ARBA" id="ARBA00032817"/>
    </source>
</evidence>
<dbReference type="Proteomes" id="UP000261540">
    <property type="component" value="Unplaced"/>
</dbReference>